<dbReference type="GeneID" id="89975699"/>
<evidence type="ECO:0000256" key="3">
    <source>
        <dbReference type="ARBA" id="ARBA00022679"/>
    </source>
</evidence>
<keyword evidence="6 9" id="KW-0863">Zinc-finger</keyword>
<dbReference type="InterPro" id="IPR031127">
    <property type="entry name" value="E3_UB_ligase_RBR"/>
</dbReference>
<dbReference type="InterPro" id="IPR013083">
    <property type="entry name" value="Znf_RING/FYVE/PHD"/>
</dbReference>
<keyword evidence="3" id="KW-0808">Transferase</keyword>
<keyword evidence="5" id="KW-0677">Repeat</keyword>
<dbReference type="GO" id="GO:0008270">
    <property type="term" value="F:zinc ion binding"/>
    <property type="evidence" value="ECO:0007669"/>
    <property type="project" value="UniProtKB-KW"/>
</dbReference>
<dbReference type="EMBL" id="JAVRRD010000003">
    <property type="protein sequence ID" value="KAK5060992.1"/>
    <property type="molecule type" value="Genomic_DNA"/>
</dbReference>
<evidence type="ECO:0000256" key="4">
    <source>
        <dbReference type="ARBA" id="ARBA00022723"/>
    </source>
</evidence>
<dbReference type="RefSeq" id="XP_064710089.1">
    <property type="nucleotide sequence ID" value="XM_064851086.1"/>
</dbReference>
<evidence type="ECO:0000313" key="14">
    <source>
        <dbReference type="EMBL" id="KAK5060992.1"/>
    </source>
</evidence>
<evidence type="ECO:0000256" key="5">
    <source>
        <dbReference type="ARBA" id="ARBA00022737"/>
    </source>
</evidence>
<feature type="coiled-coil region" evidence="10">
    <location>
        <begin position="408"/>
        <end position="488"/>
    </location>
</feature>
<evidence type="ECO:0000313" key="15">
    <source>
        <dbReference type="Proteomes" id="UP001358417"/>
    </source>
</evidence>
<comment type="catalytic activity">
    <reaction evidence="1">
        <text>[E2 ubiquitin-conjugating enzyme]-S-ubiquitinyl-L-cysteine + [acceptor protein]-L-lysine = [E2 ubiquitin-conjugating enzyme]-L-cysteine + [acceptor protein]-N(6)-ubiquitinyl-L-lysine.</text>
        <dbReference type="EC" id="2.3.2.31"/>
    </reaction>
</comment>
<evidence type="ECO:0000259" key="12">
    <source>
        <dbReference type="PROSITE" id="PS50089"/>
    </source>
</evidence>
<evidence type="ECO:0000256" key="1">
    <source>
        <dbReference type="ARBA" id="ARBA00001798"/>
    </source>
</evidence>
<evidence type="ECO:0000256" key="8">
    <source>
        <dbReference type="ARBA" id="ARBA00022833"/>
    </source>
</evidence>
<keyword evidence="4" id="KW-0479">Metal-binding</keyword>
<dbReference type="Gene3D" id="3.30.40.10">
    <property type="entry name" value="Zinc/RING finger domain, C3HC4 (zinc finger)"/>
    <property type="match status" value="1"/>
</dbReference>
<evidence type="ECO:0000259" key="13">
    <source>
        <dbReference type="PROSITE" id="PS51873"/>
    </source>
</evidence>
<feature type="domain" description="RING-type" evidence="13">
    <location>
        <begin position="177"/>
        <end position="389"/>
    </location>
</feature>
<comment type="caution">
    <text evidence="14">The sequence shown here is derived from an EMBL/GenBank/DDBJ whole genome shotgun (WGS) entry which is preliminary data.</text>
</comment>
<keyword evidence="8" id="KW-0862">Zinc</keyword>
<feature type="compositionally biased region" description="Low complexity" evidence="11">
    <location>
        <begin position="907"/>
        <end position="937"/>
    </location>
</feature>
<organism evidence="14 15">
    <name type="scientific">Exophiala bonariae</name>
    <dbReference type="NCBI Taxonomy" id="1690606"/>
    <lineage>
        <taxon>Eukaryota</taxon>
        <taxon>Fungi</taxon>
        <taxon>Dikarya</taxon>
        <taxon>Ascomycota</taxon>
        <taxon>Pezizomycotina</taxon>
        <taxon>Eurotiomycetes</taxon>
        <taxon>Chaetothyriomycetidae</taxon>
        <taxon>Chaetothyriales</taxon>
        <taxon>Herpotrichiellaceae</taxon>
        <taxon>Exophiala</taxon>
    </lineage>
</organism>
<dbReference type="InterPro" id="IPR017907">
    <property type="entry name" value="Znf_RING_CS"/>
</dbReference>
<evidence type="ECO:0000256" key="10">
    <source>
        <dbReference type="SAM" id="Coils"/>
    </source>
</evidence>
<dbReference type="Gene3D" id="1.20.120.1750">
    <property type="match status" value="1"/>
</dbReference>
<accession>A0AAV9NMT5</accession>
<dbReference type="PROSITE" id="PS51873">
    <property type="entry name" value="TRIAD"/>
    <property type="match status" value="1"/>
</dbReference>
<proteinExistence type="predicted"/>
<dbReference type="Proteomes" id="UP001358417">
    <property type="component" value="Unassembled WGS sequence"/>
</dbReference>
<keyword evidence="10" id="KW-0175">Coiled coil</keyword>
<keyword evidence="15" id="KW-1185">Reference proteome</keyword>
<dbReference type="PROSITE" id="PS00518">
    <property type="entry name" value="ZF_RING_1"/>
    <property type="match status" value="1"/>
</dbReference>
<dbReference type="CDD" id="cd22584">
    <property type="entry name" value="Rcat_RBR_unk"/>
    <property type="match status" value="1"/>
</dbReference>
<dbReference type="PANTHER" id="PTHR11685">
    <property type="entry name" value="RBR FAMILY RING FINGER AND IBR DOMAIN-CONTAINING"/>
    <property type="match status" value="1"/>
</dbReference>
<dbReference type="SUPFAM" id="SSF57850">
    <property type="entry name" value="RING/U-box"/>
    <property type="match status" value="2"/>
</dbReference>
<dbReference type="Pfam" id="PF01485">
    <property type="entry name" value="IBR"/>
    <property type="match status" value="1"/>
</dbReference>
<feature type="region of interest" description="Disordered" evidence="11">
    <location>
        <begin position="907"/>
        <end position="951"/>
    </location>
</feature>
<evidence type="ECO:0000256" key="6">
    <source>
        <dbReference type="ARBA" id="ARBA00022771"/>
    </source>
</evidence>
<dbReference type="InterPro" id="IPR002867">
    <property type="entry name" value="IBR_dom"/>
</dbReference>
<dbReference type="InterPro" id="IPR044066">
    <property type="entry name" value="TRIAD_supradom"/>
</dbReference>
<protein>
    <recommendedName>
        <fullName evidence="2">RBR-type E3 ubiquitin transferase</fullName>
        <ecNumber evidence="2">2.3.2.31</ecNumber>
    </recommendedName>
</protein>
<keyword evidence="7" id="KW-0833">Ubl conjugation pathway</keyword>
<gene>
    <name evidence="14" type="ORF">LTR84_007533</name>
</gene>
<dbReference type="GO" id="GO:0061630">
    <property type="term" value="F:ubiquitin protein ligase activity"/>
    <property type="evidence" value="ECO:0007669"/>
    <property type="project" value="UniProtKB-EC"/>
</dbReference>
<reference evidence="14 15" key="1">
    <citation type="submission" date="2023-08" db="EMBL/GenBank/DDBJ databases">
        <title>Black Yeasts Isolated from many extreme environments.</title>
        <authorList>
            <person name="Coleine C."/>
            <person name="Stajich J.E."/>
            <person name="Selbmann L."/>
        </authorList>
    </citation>
    <scope>NUCLEOTIDE SEQUENCE [LARGE SCALE GENOMIC DNA]</scope>
    <source>
        <strain evidence="14 15">CCFEE 5792</strain>
    </source>
</reference>
<dbReference type="EC" id="2.3.2.31" evidence="2"/>
<evidence type="ECO:0000256" key="11">
    <source>
        <dbReference type="SAM" id="MobiDB-lite"/>
    </source>
</evidence>
<sequence>MAEMNTEVSEPKDCIHLQPWRAFKAQNKLQPRYDWHKSKVPAELQIVPDEIVLPVKLKEILTWSLIQPLPSSPTRPQQKADDEVKDLIITQHGAEHAEAASERLPTESTISDNKYDLNSLGPLAAVGKPSGPHKRRLHAHHNSIGQGLFTSTLDLIITFNPTAEKDDRTQTSTKKAPQVECVSCFEEFPLSETPVLPCSHSYCRKCLKEVVLTALRNESSFPPKCCLTEIPLQTVLLSLDRKQRETYKDKAAEYAVPVEERWYCPNSKCLKWIPPRKASRFMSSAVRCGHCSTRICVTCRGLSHRRSQECPQDYGLEATLSLAEAEGWRRCFKCRAMVEVFTTNPNPLYPGLMFLQRTEGCRHMACRCGSQFCYYCGKKWKTCKCTDMEGMQHIAQRRHQTEMEEAIATMEAEEIARAIAEVEALEQREEEERLREAETLRRERFKEEERLKAEKLKEEEELRRLEQERLEEEERKRLEKEKEEIECRRVLRISVDEQIELLRTAFAELRQSQQHTLDSRHLLAEQTHAEACEVETTRQKQRSKDLVTKMEANIERRTASIGEKRQSILTAFEKESEQTEDDMFLQIQLHLQGKPNKDAREQRLRDELVKQRDQKLEAIDKRFVSEIAALNQNATMEIGILERTAESRLAEIKARYEHEFRDMLANVTTDRAWYDYLLERRQNMLLENSRLMLEAIDNHQEVVGLTEDIAMTIGPFAVSEPSPASSVTESPSRSFVELAEQSQTLLQSLAPGEVISAGNRGKRANQTEKNQAWEFMTLGSALASTGPVQRWTAGGSHPQLGLDCPSFPVTKAPAYQGDFTMSGALSPLDEQASTSPIHHSRRFNATPPVPPIPKIYLSGEAQQAADATSSVPLFQKSMPGEGVLSAQSGFSPSEHDDHKFIVIPSLHSRQSSSDSSGAITNSSSTSMTSFDSSSAASVQQRHSAGAAKQTARRMWSFRNLTGKGADKYTEEEIRERMKRTVGDAFGI</sequence>
<dbReference type="InterPro" id="IPR001841">
    <property type="entry name" value="Znf_RING"/>
</dbReference>
<feature type="domain" description="RING-type" evidence="12">
    <location>
        <begin position="181"/>
        <end position="225"/>
    </location>
</feature>
<dbReference type="AlphaFoldDB" id="A0AAV9NMT5"/>
<evidence type="ECO:0000256" key="7">
    <source>
        <dbReference type="ARBA" id="ARBA00022786"/>
    </source>
</evidence>
<name>A0AAV9NMT5_9EURO</name>
<dbReference type="GO" id="GO:0016567">
    <property type="term" value="P:protein ubiquitination"/>
    <property type="evidence" value="ECO:0007669"/>
    <property type="project" value="InterPro"/>
</dbReference>
<evidence type="ECO:0000256" key="9">
    <source>
        <dbReference type="PROSITE-ProRule" id="PRU00175"/>
    </source>
</evidence>
<evidence type="ECO:0000256" key="2">
    <source>
        <dbReference type="ARBA" id="ARBA00012251"/>
    </source>
</evidence>
<dbReference type="PROSITE" id="PS50089">
    <property type="entry name" value="ZF_RING_2"/>
    <property type="match status" value="1"/>
</dbReference>